<evidence type="ECO:0000256" key="1">
    <source>
        <dbReference type="ARBA" id="ARBA00009820"/>
    </source>
</evidence>
<dbReference type="STRING" id="640948.SAMN05216238_109139"/>
<dbReference type="Proteomes" id="UP000199474">
    <property type="component" value="Unassembled WGS sequence"/>
</dbReference>
<dbReference type="InterPro" id="IPR011042">
    <property type="entry name" value="6-blade_b-propeller_TolB-like"/>
</dbReference>
<dbReference type="Pfam" id="PF07676">
    <property type="entry name" value="PD40"/>
    <property type="match status" value="2"/>
</dbReference>
<name>A0A1I1YER4_9BACI</name>
<dbReference type="SUPFAM" id="SSF69304">
    <property type="entry name" value="Tricorn protease N-terminal domain"/>
    <property type="match status" value="1"/>
</dbReference>
<gene>
    <name evidence="2" type="ORF">SAMN05216238_109139</name>
</gene>
<sequence>MTLKMKNISFITGMVFLFLILWGAGSLAAGPDGFSGFGQSTDISPDDSELVFSYFHGDDAALYAVPVSGGKAELLAKPEEGKSYHNPKFSPDGESIAFIEQWESEERQYSQLRIFDRNSQTVKQRINTSGYVTEGAFSPDGKSLYFLKADVYKNYSPIASERPHDFDIFRMDLESGKTERITDQKAYDMSSLEVTSSGDKLMYKTYQSNDQLVFLSLKDNSKERMVPVGDFASGTPVISSPTLSPDGKSIVFSDVAAKDENGTFVYEAFRMDLETKQAEQLTNFHEHVTSPVYFHNADKLIVTINKNFAGADPEYSYWAISADGERQDRLEIKMPEADRS</sequence>
<protein>
    <submittedName>
        <fullName evidence="2">TolB protein</fullName>
    </submittedName>
</protein>
<accession>A0A1I1YER4</accession>
<proteinExistence type="inferred from homology"/>
<dbReference type="AlphaFoldDB" id="A0A1I1YER4"/>
<comment type="similarity">
    <text evidence="1">Belongs to the TolB family.</text>
</comment>
<dbReference type="InterPro" id="IPR011659">
    <property type="entry name" value="WD40"/>
</dbReference>
<keyword evidence="3" id="KW-1185">Reference proteome</keyword>
<reference evidence="3" key="1">
    <citation type="submission" date="2016-10" db="EMBL/GenBank/DDBJ databases">
        <authorList>
            <person name="Varghese N."/>
            <person name="Submissions S."/>
        </authorList>
    </citation>
    <scope>NUCLEOTIDE SEQUENCE [LARGE SCALE GENOMIC DNA]</scope>
    <source>
        <strain evidence="3">DSM 22530</strain>
    </source>
</reference>
<evidence type="ECO:0000313" key="3">
    <source>
        <dbReference type="Proteomes" id="UP000199474"/>
    </source>
</evidence>
<dbReference type="OrthoDB" id="2386786at2"/>
<dbReference type="Gene3D" id="2.120.10.30">
    <property type="entry name" value="TolB, C-terminal domain"/>
    <property type="match status" value="1"/>
</dbReference>
<dbReference type="PANTHER" id="PTHR36842:SF1">
    <property type="entry name" value="PROTEIN TOLB"/>
    <property type="match status" value="1"/>
</dbReference>
<dbReference type="PANTHER" id="PTHR36842">
    <property type="entry name" value="PROTEIN TOLB HOMOLOG"/>
    <property type="match status" value="1"/>
</dbReference>
<dbReference type="RefSeq" id="WP_090086202.1">
    <property type="nucleotide sequence ID" value="NZ_FOMR01000009.1"/>
</dbReference>
<dbReference type="Gene3D" id="2.120.10.60">
    <property type="entry name" value="Tricorn protease N-terminal domain"/>
    <property type="match status" value="1"/>
</dbReference>
<organism evidence="2 3">
    <name type="scientific">Lentibacillus persicus</name>
    <dbReference type="NCBI Taxonomy" id="640948"/>
    <lineage>
        <taxon>Bacteria</taxon>
        <taxon>Bacillati</taxon>
        <taxon>Bacillota</taxon>
        <taxon>Bacilli</taxon>
        <taxon>Bacillales</taxon>
        <taxon>Bacillaceae</taxon>
        <taxon>Lentibacillus</taxon>
    </lineage>
</organism>
<evidence type="ECO:0000313" key="2">
    <source>
        <dbReference type="EMBL" id="SFE18085.1"/>
    </source>
</evidence>
<dbReference type="EMBL" id="FOMR01000009">
    <property type="protein sequence ID" value="SFE18085.1"/>
    <property type="molecule type" value="Genomic_DNA"/>
</dbReference>